<evidence type="ECO:0000256" key="2">
    <source>
        <dbReference type="SAM" id="MobiDB-lite"/>
    </source>
</evidence>
<dbReference type="Proteomes" id="UP000198571">
    <property type="component" value="Unassembled WGS sequence"/>
</dbReference>
<accession>A0A1H9U0U4</accession>
<name>A0A1H9U0U4_9BACI</name>
<feature type="compositionally biased region" description="Polar residues" evidence="2">
    <location>
        <begin position="162"/>
        <end position="177"/>
    </location>
</feature>
<dbReference type="SUPFAM" id="SSF57997">
    <property type="entry name" value="Tropomyosin"/>
    <property type="match status" value="1"/>
</dbReference>
<keyword evidence="4" id="KW-1185">Reference proteome</keyword>
<keyword evidence="1" id="KW-0175">Coiled coil</keyword>
<protein>
    <submittedName>
        <fullName evidence="3">Phage minor structural protein GP20</fullName>
    </submittedName>
</protein>
<feature type="coiled-coil region" evidence="1">
    <location>
        <begin position="20"/>
        <end position="95"/>
    </location>
</feature>
<proteinExistence type="predicted"/>
<evidence type="ECO:0000256" key="1">
    <source>
        <dbReference type="SAM" id="Coils"/>
    </source>
</evidence>
<dbReference type="Pfam" id="PF06810">
    <property type="entry name" value="Phage_scaffold"/>
    <property type="match status" value="1"/>
</dbReference>
<dbReference type="RefSeq" id="WP_093050951.1">
    <property type="nucleotide sequence ID" value="NZ_FOGT01000006.1"/>
</dbReference>
<sequence length="185" mass="20945">MKREALKEMGLTDEQIDKVMAEHGNTVNDLKKKVEDAKKVEQQLDDYKKQIDDRDKQLKDLSKQAEGNEDLQAQIKKLQDENDTVKNKYEQKLQQQSFDHTLEKSLSGAKARNPKAVKALLDMDTIKMDGENLKGLDEQLNNLKENEPYLFESDEGDGGTPGYSTGEHQNTNTQTDAFVSALKGE</sequence>
<evidence type="ECO:0000313" key="3">
    <source>
        <dbReference type="EMBL" id="SES02774.1"/>
    </source>
</evidence>
<organism evidence="3 4">
    <name type="scientific">Salipaludibacillus aurantiacus</name>
    <dbReference type="NCBI Taxonomy" id="1601833"/>
    <lineage>
        <taxon>Bacteria</taxon>
        <taxon>Bacillati</taxon>
        <taxon>Bacillota</taxon>
        <taxon>Bacilli</taxon>
        <taxon>Bacillales</taxon>
        <taxon>Bacillaceae</taxon>
    </lineage>
</organism>
<reference evidence="4" key="1">
    <citation type="submission" date="2016-10" db="EMBL/GenBank/DDBJ databases">
        <authorList>
            <person name="Varghese N."/>
            <person name="Submissions S."/>
        </authorList>
    </citation>
    <scope>NUCLEOTIDE SEQUENCE [LARGE SCALE GENOMIC DNA]</scope>
    <source>
        <strain evidence="4">S9</strain>
    </source>
</reference>
<gene>
    <name evidence="3" type="ORF">SAMN05518684_106205</name>
</gene>
<dbReference type="STRING" id="1601833.SAMN05518684_106205"/>
<evidence type="ECO:0000313" key="4">
    <source>
        <dbReference type="Proteomes" id="UP000198571"/>
    </source>
</evidence>
<dbReference type="InterPro" id="IPR009636">
    <property type="entry name" value="SCAF"/>
</dbReference>
<feature type="region of interest" description="Disordered" evidence="2">
    <location>
        <begin position="144"/>
        <end position="185"/>
    </location>
</feature>
<dbReference type="OrthoDB" id="2365850at2"/>
<dbReference type="EMBL" id="FOGT01000006">
    <property type="protein sequence ID" value="SES02774.1"/>
    <property type="molecule type" value="Genomic_DNA"/>
</dbReference>
<dbReference type="AlphaFoldDB" id="A0A1H9U0U4"/>